<dbReference type="Gene3D" id="1.10.3730.20">
    <property type="match status" value="1"/>
</dbReference>
<dbReference type="SUPFAM" id="SSF103481">
    <property type="entry name" value="Multidrug resistance efflux transporter EmrE"/>
    <property type="match status" value="1"/>
</dbReference>
<dbReference type="OrthoDB" id="8479066at2"/>
<evidence type="ECO:0000256" key="1">
    <source>
        <dbReference type="SAM" id="Phobius"/>
    </source>
</evidence>
<feature type="transmembrane region" description="Helical" evidence="1">
    <location>
        <begin position="248"/>
        <end position="269"/>
    </location>
</feature>
<proteinExistence type="predicted"/>
<sequence>MKSPLKGFFLSLVTAVMWGALPLIMQQVLTVMHPQTVVASRFLAAALILGVFLQRRQRLPSWRTLSQPRYGWLLLVGVVGLVGNFWLFSTALLFLPAAASQVLAQLSPFFLLFAGVFFLREPLGRNQRIGAAILFSGILLFFNRELPTLFAGGLGGKSLGILLSVAACLVWTCYGLAQKILLRDFPAQQILFVLYCGSALAAAPFATWDELQALDGYQWLCLLFCCLNTPIAYGAFAEALNYWEVSKVSTTITLVPLFTIAFAALGHWLQPQRFAAADVNLLAAVGAALVVSGAICSALQQRQKR</sequence>
<feature type="transmembrane region" description="Helical" evidence="1">
    <location>
        <begin position="189"/>
        <end position="205"/>
    </location>
</feature>
<dbReference type="Pfam" id="PF00892">
    <property type="entry name" value="EamA"/>
    <property type="match status" value="2"/>
</dbReference>
<keyword evidence="1" id="KW-1133">Transmembrane helix</keyword>
<protein>
    <submittedName>
        <fullName evidence="3">Uncharacterized inner membrane transporter yhbE</fullName>
    </submittedName>
</protein>
<dbReference type="InterPro" id="IPR037185">
    <property type="entry name" value="EmrE-like"/>
</dbReference>
<feature type="transmembrane region" description="Helical" evidence="1">
    <location>
        <begin position="158"/>
        <end position="177"/>
    </location>
</feature>
<evidence type="ECO:0000313" key="3">
    <source>
        <dbReference type="EMBL" id="SUX23338.1"/>
    </source>
</evidence>
<keyword evidence="4" id="KW-1185">Reference proteome</keyword>
<dbReference type="EMBL" id="UFUW01000001">
    <property type="protein sequence ID" value="SUX23338.1"/>
    <property type="molecule type" value="Genomic_DNA"/>
</dbReference>
<dbReference type="Proteomes" id="UP000254572">
    <property type="component" value="Unassembled WGS sequence"/>
</dbReference>
<dbReference type="PANTHER" id="PTHR22911:SF134">
    <property type="entry name" value="DMT FAMILY TRANSPORTER"/>
    <property type="match status" value="1"/>
</dbReference>
<dbReference type="GO" id="GO:0016020">
    <property type="term" value="C:membrane"/>
    <property type="evidence" value="ECO:0007669"/>
    <property type="project" value="InterPro"/>
</dbReference>
<gene>
    <name evidence="3" type="primary">yhbE_2</name>
    <name evidence="3" type="ORF">NCTC13294_01491</name>
</gene>
<evidence type="ECO:0000313" key="4">
    <source>
        <dbReference type="Proteomes" id="UP000254572"/>
    </source>
</evidence>
<feature type="transmembrane region" description="Helical" evidence="1">
    <location>
        <begin position="131"/>
        <end position="152"/>
    </location>
</feature>
<feature type="domain" description="EamA" evidence="2">
    <location>
        <begin position="159"/>
        <end position="271"/>
    </location>
</feature>
<feature type="transmembrane region" description="Helical" evidence="1">
    <location>
        <begin position="72"/>
        <end position="96"/>
    </location>
</feature>
<feature type="domain" description="EamA" evidence="2">
    <location>
        <begin position="6"/>
        <end position="142"/>
    </location>
</feature>
<keyword evidence="1" id="KW-0472">Membrane</keyword>
<reference evidence="3 4" key="1">
    <citation type="submission" date="2018-06" db="EMBL/GenBank/DDBJ databases">
        <authorList>
            <consortium name="Pathogen Informatics"/>
            <person name="Doyle S."/>
        </authorList>
    </citation>
    <scope>NUCLEOTIDE SEQUENCE [LARGE SCALE GENOMIC DNA]</scope>
    <source>
        <strain evidence="3 4">NCTC13294</strain>
    </source>
</reference>
<organism evidence="3 4">
    <name type="scientific">Cardiobacterium valvarum</name>
    <dbReference type="NCBI Taxonomy" id="194702"/>
    <lineage>
        <taxon>Bacteria</taxon>
        <taxon>Pseudomonadati</taxon>
        <taxon>Pseudomonadota</taxon>
        <taxon>Gammaproteobacteria</taxon>
        <taxon>Cardiobacteriales</taxon>
        <taxon>Cardiobacteriaceae</taxon>
        <taxon>Cardiobacterium</taxon>
    </lineage>
</organism>
<feature type="transmembrane region" description="Helical" evidence="1">
    <location>
        <begin position="102"/>
        <end position="119"/>
    </location>
</feature>
<dbReference type="AlphaFoldDB" id="A0A381E8W8"/>
<dbReference type="RefSeq" id="WP_115611751.1">
    <property type="nucleotide sequence ID" value="NZ_JBHLZC010000004.1"/>
</dbReference>
<keyword evidence="1" id="KW-0812">Transmembrane</keyword>
<accession>A0A381E8W8</accession>
<evidence type="ECO:0000259" key="2">
    <source>
        <dbReference type="Pfam" id="PF00892"/>
    </source>
</evidence>
<feature type="transmembrane region" description="Helical" evidence="1">
    <location>
        <begin position="281"/>
        <end position="299"/>
    </location>
</feature>
<feature type="transmembrane region" description="Helical" evidence="1">
    <location>
        <begin position="31"/>
        <end position="52"/>
    </location>
</feature>
<feature type="transmembrane region" description="Helical" evidence="1">
    <location>
        <begin position="217"/>
        <end position="236"/>
    </location>
</feature>
<feature type="transmembrane region" description="Helical" evidence="1">
    <location>
        <begin position="7"/>
        <end position="25"/>
    </location>
</feature>
<dbReference type="InterPro" id="IPR000620">
    <property type="entry name" value="EamA_dom"/>
</dbReference>
<name>A0A381E8W8_9GAMM</name>
<dbReference type="PANTHER" id="PTHR22911">
    <property type="entry name" value="ACYL-MALONYL CONDENSING ENZYME-RELATED"/>
    <property type="match status" value="1"/>
</dbReference>